<feature type="compositionally biased region" description="Polar residues" evidence="6">
    <location>
        <begin position="556"/>
        <end position="565"/>
    </location>
</feature>
<dbReference type="GO" id="GO:0005829">
    <property type="term" value="C:cytosol"/>
    <property type="evidence" value="ECO:0007669"/>
    <property type="project" value="TreeGrafter"/>
</dbReference>
<evidence type="ECO:0000256" key="4">
    <source>
        <dbReference type="ARBA" id="ARBA00022670"/>
    </source>
</evidence>
<dbReference type="STRING" id="743788.S8FCN2"/>
<dbReference type="InterPro" id="IPR050164">
    <property type="entry name" value="Peptidase_C19"/>
</dbReference>
<dbReference type="eggNOG" id="KOG1864">
    <property type="taxonomic scope" value="Eukaryota"/>
</dbReference>
<dbReference type="PROSITE" id="PS00973">
    <property type="entry name" value="USP_2"/>
    <property type="match status" value="1"/>
</dbReference>
<dbReference type="Proteomes" id="UP000015241">
    <property type="component" value="Unassembled WGS sequence"/>
</dbReference>
<dbReference type="CDD" id="cd02663">
    <property type="entry name" value="Peptidase_C19G"/>
    <property type="match status" value="1"/>
</dbReference>
<dbReference type="EC" id="3.4.19.12" evidence="3"/>
<dbReference type="EMBL" id="KE504157">
    <property type="protein sequence ID" value="EPS99325.1"/>
    <property type="molecule type" value="Genomic_DNA"/>
</dbReference>
<dbReference type="GO" id="GO:0005634">
    <property type="term" value="C:nucleus"/>
    <property type="evidence" value="ECO:0007669"/>
    <property type="project" value="TreeGrafter"/>
</dbReference>
<dbReference type="Pfam" id="PF00443">
    <property type="entry name" value="UCH"/>
    <property type="match status" value="1"/>
</dbReference>
<evidence type="ECO:0000313" key="8">
    <source>
        <dbReference type="EMBL" id="EPS99325.1"/>
    </source>
</evidence>
<feature type="compositionally biased region" description="Low complexity" evidence="6">
    <location>
        <begin position="566"/>
        <end position="581"/>
    </location>
</feature>
<feature type="region of interest" description="Disordered" evidence="6">
    <location>
        <begin position="607"/>
        <end position="947"/>
    </location>
</feature>
<dbReference type="FunCoup" id="S8FCN2">
    <property type="interactions" value="308"/>
</dbReference>
<dbReference type="OrthoDB" id="27652at2759"/>
<dbReference type="PANTHER" id="PTHR24006:SF733">
    <property type="entry name" value="RE52890P"/>
    <property type="match status" value="1"/>
</dbReference>
<dbReference type="GO" id="GO:0006508">
    <property type="term" value="P:proteolysis"/>
    <property type="evidence" value="ECO:0007669"/>
    <property type="project" value="UniProtKB-KW"/>
</dbReference>
<dbReference type="InterPro" id="IPR038765">
    <property type="entry name" value="Papain-like_cys_pep_sf"/>
</dbReference>
<comment type="similarity">
    <text evidence="2">Belongs to the peptidase C19 family.</text>
</comment>
<evidence type="ECO:0000256" key="1">
    <source>
        <dbReference type="ARBA" id="ARBA00000707"/>
    </source>
</evidence>
<dbReference type="AlphaFoldDB" id="S8FCN2"/>
<evidence type="ECO:0000256" key="2">
    <source>
        <dbReference type="ARBA" id="ARBA00009085"/>
    </source>
</evidence>
<evidence type="ECO:0000256" key="5">
    <source>
        <dbReference type="ARBA" id="ARBA00022801"/>
    </source>
</evidence>
<sequence>MAIGKWISFGNSPSAAAAPVVVPAQPPIVSSADAKHYANSVLQALYFCGPFRDLLVQYPDPSAPELPTSPPSPPAAPLPPAAQPQPAASTARRRLDRKYSVSETAAAPSGSHSTSPLNRHATCVIPPHPPTLLSALRSLFLHISKNPAERGTVAPRAFIDKLKELNELFRGSMHQDAHEFLNFLLNKIVEEMDADRRNGVGVWRAQAAANGNGHAVPNGSATGSTLNGEDLSSSIATLSTTAAGPSSAASKTSQPSGTPLQTTLVHRLFEGVLTSETRCLTCETVSSRDECFLDLSIDIEQNSSVTACLRQFSASEMLCQKNKFFCDSCCDLQEAEKRMKIKKLPNILALHLKRFKYQEDVGKYIKLAYRVAFPLELRLFNTVDDADNPDRLYELFAIVVHIGNGPHHGHYVTIIKARGTWLLFDDDSVDVIKESDIPRYYGESTNGSAYVLYYQAVDVDMAALGLKSAEPAPSPTDMASAPAAKPANSLAMSAAGSSEIDLSSPPLPPGLTEDSSERSQSSSPLPVTPASQPIPLAAGQSQSTKGSGGSIPPLTIPSQPQSVSGPSTPVQSTSQGSSSSSAIGGLFSTLRHSRSDRAADIRKSWLNVDAAQVPPVPLVPSPVAPPRRPATAASTASTAEGYESPSEPGSPALPYNGSANGSSGTSIGKNPEKKVGWFKRKSSRLEVSFSGAGPSAPEASSHRRSQTVKEGGSSRRLSASASASVSASPSGSAPGSSIIPPAFAMTPLPPPAIPSSPVFPRAPDHKKSTPELLKTKNSRTLSSALGKLPRRPSTAGATVGSSSSTFARPTSPHAPPLPPLPASPHATQPERREDTGTLQRAFPSETMQVPSSPRPDRTSGSHPHSSGVPRRPSTANGSHSHSHAPAMGVAMSTSTSSTTSYGSPVESSTLKKRATRKLSFTAPMLGFGRKDKERHKDQPPPSAFAAR</sequence>
<dbReference type="InParanoid" id="S8FCN2"/>
<keyword evidence="5" id="KW-0378">Hydrolase</keyword>
<protein>
    <recommendedName>
        <fullName evidence="3">ubiquitinyl hydrolase 1</fullName>
        <ecNumber evidence="3">3.4.19.12</ecNumber>
    </recommendedName>
</protein>
<reference evidence="8 9" key="1">
    <citation type="journal article" date="2012" name="Science">
        <title>The Paleozoic origin of enzymatic lignin decomposition reconstructed from 31 fungal genomes.</title>
        <authorList>
            <person name="Floudas D."/>
            <person name="Binder M."/>
            <person name="Riley R."/>
            <person name="Barry K."/>
            <person name="Blanchette R.A."/>
            <person name="Henrissat B."/>
            <person name="Martinez A.T."/>
            <person name="Otillar R."/>
            <person name="Spatafora J.W."/>
            <person name="Yadav J.S."/>
            <person name="Aerts A."/>
            <person name="Benoit I."/>
            <person name="Boyd A."/>
            <person name="Carlson A."/>
            <person name="Copeland A."/>
            <person name="Coutinho P.M."/>
            <person name="de Vries R.P."/>
            <person name="Ferreira P."/>
            <person name="Findley K."/>
            <person name="Foster B."/>
            <person name="Gaskell J."/>
            <person name="Glotzer D."/>
            <person name="Gorecki P."/>
            <person name="Heitman J."/>
            <person name="Hesse C."/>
            <person name="Hori C."/>
            <person name="Igarashi K."/>
            <person name="Jurgens J.A."/>
            <person name="Kallen N."/>
            <person name="Kersten P."/>
            <person name="Kohler A."/>
            <person name="Kuees U."/>
            <person name="Kumar T.K.A."/>
            <person name="Kuo A."/>
            <person name="LaButti K."/>
            <person name="Larrondo L.F."/>
            <person name="Lindquist E."/>
            <person name="Ling A."/>
            <person name="Lombard V."/>
            <person name="Lucas S."/>
            <person name="Lundell T."/>
            <person name="Martin R."/>
            <person name="McLaughlin D.J."/>
            <person name="Morgenstern I."/>
            <person name="Morin E."/>
            <person name="Murat C."/>
            <person name="Nagy L.G."/>
            <person name="Nolan M."/>
            <person name="Ohm R.A."/>
            <person name="Patyshakuliyeva A."/>
            <person name="Rokas A."/>
            <person name="Ruiz-Duenas F.J."/>
            <person name="Sabat G."/>
            <person name="Salamov A."/>
            <person name="Samejima M."/>
            <person name="Schmutz J."/>
            <person name="Slot J.C."/>
            <person name="St John F."/>
            <person name="Stenlid J."/>
            <person name="Sun H."/>
            <person name="Sun S."/>
            <person name="Syed K."/>
            <person name="Tsang A."/>
            <person name="Wiebenga A."/>
            <person name="Young D."/>
            <person name="Pisabarro A."/>
            <person name="Eastwood D.C."/>
            <person name="Martin F."/>
            <person name="Cullen D."/>
            <person name="Grigoriev I.V."/>
            <person name="Hibbett D.S."/>
        </authorList>
    </citation>
    <scope>NUCLEOTIDE SEQUENCE</scope>
    <source>
        <strain evidence="9">FP-58527</strain>
    </source>
</reference>
<dbReference type="InterPro" id="IPR001394">
    <property type="entry name" value="Peptidase_C19_UCH"/>
</dbReference>
<feature type="compositionally biased region" description="Pro residues" evidence="6">
    <location>
        <begin position="614"/>
        <end position="628"/>
    </location>
</feature>
<feature type="compositionally biased region" description="Low complexity" evidence="6">
    <location>
        <begin position="688"/>
        <end position="699"/>
    </location>
</feature>
<evidence type="ECO:0000313" key="9">
    <source>
        <dbReference type="Proteomes" id="UP000015241"/>
    </source>
</evidence>
<dbReference type="Gene3D" id="3.90.70.10">
    <property type="entry name" value="Cysteine proteinases"/>
    <property type="match status" value="1"/>
</dbReference>
<dbReference type="PANTHER" id="PTHR24006">
    <property type="entry name" value="UBIQUITIN CARBOXYL-TERMINAL HYDROLASE"/>
    <property type="match status" value="1"/>
</dbReference>
<feature type="region of interest" description="Disordered" evidence="6">
    <location>
        <begin position="471"/>
        <end position="585"/>
    </location>
</feature>
<dbReference type="HOGENOM" id="CLU_013605_0_0_1"/>
<accession>S8FCN2</accession>
<feature type="compositionally biased region" description="Pro residues" evidence="6">
    <location>
        <begin position="61"/>
        <end position="83"/>
    </location>
</feature>
<evidence type="ECO:0000256" key="3">
    <source>
        <dbReference type="ARBA" id="ARBA00012759"/>
    </source>
</evidence>
<gene>
    <name evidence="8" type="ORF">FOMPIDRAFT_1037053</name>
</gene>
<dbReference type="GO" id="GO:0004843">
    <property type="term" value="F:cysteine-type deubiquitinase activity"/>
    <property type="evidence" value="ECO:0007669"/>
    <property type="project" value="UniProtKB-EC"/>
</dbReference>
<feature type="domain" description="USP" evidence="7">
    <location>
        <begin position="27"/>
        <end position="457"/>
    </location>
</feature>
<feature type="compositionally biased region" description="Basic and acidic residues" evidence="6">
    <location>
        <begin position="928"/>
        <end position="938"/>
    </location>
</feature>
<proteinExistence type="inferred from homology"/>
<feature type="compositionally biased region" description="Low complexity" evidence="6">
    <location>
        <begin position="793"/>
        <end position="811"/>
    </location>
</feature>
<dbReference type="PROSITE" id="PS50235">
    <property type="entry name" value="USP_3"/>
    <property type="match status" value="1"/>
</dbReference>
<evidence type="ECO:0000256" key="6">
    <source>
        <dbReference type="SAM" id="MobiDB-lite"/>
    </source>
</evidence>
<feature type="compositionally biased region" description="Polar residues" evidence="6">
    <location>
        <begin position="657"/>
        <end position="668"/>
    </location>
</feature>
<dbReference type="InterPro" id="IPR028889">
    <property type="entry name" value="USP"/>
</dbReference>
<feature type="region of interest" description="Disordered" evidence="6">
    <location>
        <begin position="59"/>
        <end position="120"/>
    </location>
</feature>
<feature type="compositionally biased region" description="Low complexity" evidence="6">
    <location>
        <begin position="629"/>
        <end position="639"/>
    </location>
</feature>
<evidence type="ECO:0000259" key="7">
    <source>
        <dbReference type="PROSITE" id="PS50235"/>
    </source>
</evidence>
<feature type="compositionally biased region" description="Pro residues" evidence="6">
    <location>
        <begin position="812"/>
        <end position="822"/>
    </location>
</feature>
<dbReference type="SUPFAM" id="SSF54001">
    <property type="entry name" value="Cysteine proteinases"/>
    <property type="match status" value="1"/>
</dbReference>
<keyword evidence="4" id="KW-0645">Protease</keyword>
<organism evidence="8 9">
    <name type="scientific">Fomitopsis schrenkii</name>
    <name type="common">Brown rot fungus</name>
    <dbReference type="NCBI Taxonomy" id="2126942"/>
    <lineage>
        <taxon>Eukaryota</taxon>
        <taxon>Fungi</taxon>
        <taxon>Dikarya</taxon>
        <taxon>Basidiomycota</taxon>
        <taxon>Agaricomycotina</taxon>
        <taxon>Agaricomycetes</taxon>
        <taxon>Polyporales</taxon>
        <taxon>Fomitopsis</taxon>
    </lineage>
</organism>
<dbReference type="InterPro" id="IPR018200">
    <property type="entry name" value="USP_CS"/>
</dbReference>
<dbReference type="GO" id="GO:0016579">
    <property type="term" value="P:protein deubiquitination"/>
    <property type="evidence" value="ECO:0007669"/>
    <property type="project" value="InterPro"/>
</dbReference>
<feature type="compositionally biased region" description="Low complexity" evidence="6">
    <location>
        <begin position="714"/>
        <end position="746"/>
    </location>
</feature>
<keyword evidence="9" id="KW-1185">Reference proteome</keyword>
<name>S8FCN2_FOMSC</name>
<comment type="catalytic activity">
    <reaction evidence="1">
        <text>Thiol-dependent hydrolysis of ester, thioester, amide, peptide and isopeptide bonds formed by the C-terminal Gly of ubiquitin (a 76-residue protein attached to proteins as an intracellular targeting signal).</text>
        <dbReference type="EC" id="3.4.19.12"/>
    </reaction>
</comment>